<dbReference type="GO" id="GO:0009103">
    <property type="term" value="P:lipopolysaccharide biosynthetic process"/>
    <property type="evidence" value="ECO:0007669"/>
    <property type="project" value="TreeGrafter"/>
</dbReference>
<feature type="transmembrane region" description="Helical" evidence="2">
    <location>
        <begin position="29"/>
        <end position="46"/>
    </location>
</feature>
<feature type="transmembrane region" description="Helical" evidence="2">
    <location>
        <begin position="92"/>
        <end position="111"/>
    </location>
</feature>
<evidence type="ECO:0000256" key="1">
    <source>
        <dbReference type="SAM" id="MobiDB-lite"/>
    </source>
</evidence>
<dbReference type="InterPro" id="IPR002656">
    <property type="entry name" value="Acyl_transf_3_dom"/>
</dbReference>
<organism evidence="4 5">
    <name type="scientific">Pseudoscardovia radai</name>
    <dbReference type="NCBI Taxonomy" id="987066"/>
    <lineage>
        <taxon>Bacteria</taxon>
        <taxon>Bacillati</taxon>
        <taxon>Actinomycetota</taxon>
        <taxon>Actinomycetes</taxon>
        <taxon>Bifidobacteriales</taxon>
        <taxon>Bifidobacteriaceae</taxon>
        <taxon>Pseudoscardovia</taxon>
    </lineage>
</organism>
<protein>
    <submittedName>
        <fullName evidence="4">Acetylase</fullName>
    </submittedName>
</protein>
<feature type="transmembrane region" description="Helical" evidence="2">
    <location>
        <begin position="154"/>
        <end position="174"/>
    </location>
</feature>
<gene>
    <name evidence="4" type="ORF">PSRA_1084</name>
</gene>
<dbReference type="RefSeq" id="WP_158216335.1">
    <property type="nucleotide sequence ID" value="NZ_MWWR01000008.1"/>
</dbReference>
<dbReference type="OrthoDB" id="3404679at2"/>
<feature type="transmembrane region" description="Helical" evidence="2">
    <location>
        <begin position="259"/>
        <end position="278"/>
    </location>
</feature>
<keyword evidence="2" id="KW-0812">Transmembrane</keyword>
<name>A0A261EX50_9BIFI</name>
<dbReference type="Pfam" id="PF01757">
    <property type="entry name" value="Acyl_transf_3"/>
    <property type="match status" value="1"/>
</dbReference>
<evidence type="ECO:0000313" key="5">
    <source>
        <dbReference type="Proteomes" id="UP000216725"/>
    </source>
</evidence>
<keyword evidence="5" id="KW-1185">Reference proteome</keyword>
<reference evidence="4 5" key="1">
    <citation type="journal article" date="2017" name="BMC Genomics">
        <title>Comparative genomic and phylogenomic analyses of the Bifidobacteriaceae family.</title>
        <authorList>
            <person name="Lugli G.A."/>
            <person name="Milani C."/>
            <person name="Turroni F."/>
            <person name="Duranti S."/>
            <person name="Mancabelli L."/>
            <person name="Mangifesta M."/>
            <person name="Ferrario C."/>
            <person name="Modesto M."/>
            <person name="Mattarelli P."/>
            <person name="Jiri K."/>
            <person name="van Sinderen D."/>
            <person name="Ventura M."/>
        </authorList>
    </citation>
    <scope>NUCLEOTIDE SEQUENCE [LARGE SCALE GENOMIC DNA]</scope>
    <source>
        <strain evidence="4 5">DSM 24742</strain>
    </source>
</reference>
<evidence type="ECO:0000256" key="2">
    <source>
        <dbReference type="SAM" id="Phobius"/>
    </source>
</evidence>
<dbReference type="AlphaFoldDB" id="A0A261EX50"/>
<evidence type="ECO:0000259" key="3">
    <source>
        <dbReference type="Pfam" id="PF01757"/>
    </source>
</evidence>
<keyword evidence="2" id="KW-0472">Membrane</keyword>
<proteinExistence type="predicted"/>
<keyword evidence="2" id="KW-1133">Transmembrane helix</keyword>
<dbReference type="GO" id="GO:0016020">
    <property type="term" value="C:membrane"/>
    <property type="evidence" value="ECO:0007669"/>
    <property type="project" value="TreeGrafter"/>
</dbReference>
<feature type="region of interest" description="Disordered" evidence="1">
    <location>
        <begin position="489"/>
        <end position="531"/>
    </location>
</feature>
<dbReference type="PANTHER" id="PTHR23028:SF53">
    <property type="entry name" value="ACYL_TRANSF_3 DOMAIN-CONTAINING PROTEIN"/>
    <property type="match status" value="1"/>
</dbReference>
<feature type="transmembrane region" description="Helical" evidence="2">
    <location>
        <begin position="406"/>
        <end position="428"/>
    </location>
</feature>
<comment type="caution">
    <text evidence="4">The sequence shown here is derived from an EMBL/GenBank/DDBJ whole genome shotgun (WGS) entry which is preliminary data.</text>
</comment>
<dbReference type="InterPro" id="IPR050879">
    <property type="entry name" value="Acyltransferase_3"/>
</dbReference>
<feature type="domain" description="Acyltransferase 3" evidence="3">
    <location>
        <begin position="24"/>
        <end position="368"/>
    </location>
</feature>
<evidence type="ECO:0000313" key="4">
    <source>
        <dbReference type="EMBL" id="OZG51449.1"/>
    </source>
</evidence>
<dbReference type="GO" id="GO:0016747">
    <property type="term" value="F:acyltransferase activity, transferring groups other than amino-acyl groups"/>
    <property type="evidence" value="ECO:0007669"/>
    <property type="project" value="InterPro"/>
</dbReference>
<dbReference type="EMBL" id="MWWR01000008">
    <property type="protein sequence ID" value="OZG51449.1"/>
    <property type="molecule type" value="Genomic_DNA"/>
</dbReference>
<sequence>MPSAGASRNGTPLNGTAPAARRRNAGVDGLKGVAIIAIVLYHLQVVGFAGGYLFVDVFFAVSGFLTVTGLLRHAADGSAHPVRTYYLRRLRRLYPTLLVVTLATVFAAWFLCRAALVGIGTQVAGALTFTYNWVALASDASYFANLTPEPLQHLWFVALLAQVLLVAPPLVALLRRIGRRTPKAPPVILAALALASALAMGILYDPANPTRAYFGTDTHCFGLLLGMAYGWSVATRTGPAPIAGAGAAWPDQRLVHGRGAAQALAALALLGLVIGAVAVRDTGIAMRGGLVLSAVLAVLALRGCLDADSTVSRALGIRPLAFLGRHSYGIYLWHYPVFVIIASRMPGLDLAHPDARAAGLYAGTLALTAALCAASHHLFDRPVAQRGGVIGAFFARDVWIGRGAQVARASAGLGIVVCLALGSGLVVWNAPCMTPTQAILEADEILQTHASTMSSGVNAMGEARRSAKDAPSSIADAFDAQIDADAATEAQRQAALDAANAEQNQQAQQNPAQQSSTDAAPAPQQAAATAGMPTGAQMSMIGDSVMLSAMPSLMASFPGADIDAEVSRQFGKGPILAQQGVDNGTLRQWVVIGLSTNGTVSQAELDNLLRICGGSRVIVLVTGYAESRSWIDPDRQILTSFAAAHPDNVVLADWYAAISPQAGLLVDGVHPQGAAGEDLYVQTIRDSISAWLAAGHAAPAQ</sequence>
<feature type="transmembrane region" description="Helical" evidence="2">
    <location>
        <begin position="326"/>
        <end position="346"/>
    </location>
</feature>
<accession>A0A261EX50</accession>
<feature type="transmembrane region" description="Helical" evidence="2">
    <location>
        <begin position="186"/>
        <end position="204"/>
    </location>
</feature>
<dbReference type="PANTHER" id="PTHR23028">
    <property type="entry name" value="ACETYLTRANSFERASE"/>
    <property type="match status" value="1"/>
</dbReference>
<feature type="transmembrane region" description="Helical" evidence="2">
    <location>
        <begin position="358"/>
        <end position="379"/>
    </location>
</feature>
<dbReference type="Proteomes" id="UP000216725">
    <property type="component" value="Unassembled WGS sequence"/>
</dbReference>